<reference evidence="1 2" key="1">
    <citation type="journal article" date="2011" name="J. Bacteriol.">
        <title>Complete genome sequence of Paenibacillus polymyxa SC2, a strain of plant growth-promoting Rhizobacterium with broad-spectrum antimicrobial activity.</title>
        <authorList>
            <person name="Ma M."/>
            <person name="Wang C."/>
            <person name="Ding Y."/>
            <person name="Li L."/>
            <person name="Shen D."/>
            <person name="Jiang X."/>
            <person name="Guan D."/>
            <person name="Cao F."/>
            <person name="Chen H."/>
            <person name="Feng R."/>
            <person name="Wang X."/>
            <person name="Ge Y."/>
            <person name="Yao L."/>
            <person name="Bing X."/>
            <person name="Yang X."/>
            <person name="Li J."/>
            <person name="Du B."/>
        </authorList>
    </citation>
    <scope>NUCLEOTIDE SEQUENCE [LARGE SCALE GENOMIC DNA]</scope>
    <source>
        <strain evidence="1 2">SC2</strain>
        <plasmid evidence="2">pSC2</plasmid>
    </source>
</reference>
<evidence type="ECO:0000313" key="1">
    <source>
        <dbReference type="EMBL" id="ADO59969.1"/>
    </source>
</evidence>
<dbReference type="KEGG" id="ppm:PPSC2_28335"/>
<evidence type="ECO:0000313" key="2">
    <source>
        <dbReference type="Proteomes" id="UP000006868"/>
    </source>
</evidence>
<dbReference type="AlphaFoldDB" id="E3ELD7"/>
<dbReference type="RefSeq" id="WP_013386383.1">
    <property type="nucleotide sequence ID" value="NC_014628.2"/>
</dbReference>
<dbReference type="Proteomes" id="UP000006868">
    <property type="component" value="Plasmid pSC2"/>
</dbReference>
<protein>
    <submittedName>
        <fullName evidence="1">Uncharacterized protein</fullName>
    </submittedName>
</protein>
<accession>E3ELD7</accession>
<organism evidence="1 2">
    <name type="scientific">Paenibacillus polymyxa (strain SC2)</name>
    <name type="common">Bacillus polymyxa</name>
    <dbReference type="NCBI Taxonomy" id="886882"/>
    <lineage>
        <taxon>Bacteria</taxon>
        <taxon>Bacillati</taxon>
        <taxon>Bacillota</taxon>
        <taxon>Bacilli</taxon>
        <taxon>Bacillales</taxon>
        <taxon>Paenibacillaceae</taxon>
        <taxon>Paenibacillus</taxon>
    </lineage>
</organism>
<sequence length="90" mass="10271">MSKALYAIETVKQTFVRTEFDGEGTEYVFEEPNLHYANIYDSGKEVLDTFLGIEEGNGSIQYKNYEGLLPLKIKSVQFVINDVDVNELIE</sequence>
<name>E3ELD7_PAEPS</name>
<dbReference type="EMBL" id="CP002214">
    <property type="protein sequence ID" value="ADO59969.1"/>
    <property type="molecule type" value="Genomic_DNA"/>
</dbReference>
<keyword evidence="1" id="KW-0614">Plasmid</keyword>
<dbReference type="HOGENOM" id="CLU_2438066_0_0_9"/>
<gene>
    <name evidence="1" type="ORF">PPSC2_28335</name>
</gene>
<proteinExistence type="predicted"/>
<geneLocation type="plasmid" evidence="1 2">
    <name>pSC2</name>
</geneLocation>
<dbReference type="PATRIC" id="fig|886882.15.peg.6010"/>